<dbReference type="Gene3D" id="1.20.120.570">
    <property type="entry name" value="YkyA-like"/>
    <property type="match status" value="1"/>
</dbReference>
<proteinExistence type="predicted"/>
<dbReference type="Pfam" id="PF10368">
    <property type="entry name" value="YkyA"/>
    <property type="match status" value="1"/>
</dbReference>
<evidence type="ECO:0000256" key="1">
    <source>
        <dbReference type="SAM" id="Coils"/>
    </source>
</evidence>
<feature type="coiled-coil region" evidence="1">
    <location>
        <begin position="88"/>
        <end position="122"/>
    </location>
</feature>
<evidence type="ECO:0000256" key="2">
    <source>
        <dbReference type="SAM" id="SignalP"/>
    </source>
</evidence>
<keyword evidence="1" id="KW-0175">Coiled coil</keyword>
<reference evidence="3 4" key="1">
    <citation type="submission" date="2021-01" db="EMBL/GenBank/DDBJ databases">
        <title>FDA dAtabase for Regulatory Grade micrObial Sequences (FDA-ARGOS): Supporting development and validation of Infectious Disease Dx tests.</title>
        <authorList>
            <person name="Nelson B."/>
            <person name="Plummer A."/>
            <person name="Tallon L."/>
            <person name="Sadzewicz L."/>
            <person name="Zhao X."/>
            <person name="Boylan J."/>
            <person name="Ott S."/>
            <person name="Bowen H."/>
            <person name="Vavikolanu K."/>
            <person name="Mehta A."/>
            <person name="Aluvathingal J."/>
            <person name="Nadendla S."/>
            <person name="Myers T."/>
            <person name="Yan Y."/>
            <person name="Sichtig H."/>
        </authorList>
    </citation>
    <scope>NUCLEOTIDE SEQUENCE [LARGE SCALE GENOMIC DNA]</scope>
    <source>
        <strain evidence="3 4">FDAARGOS_1161</strain>
    </source>
</reference>
<feature type="signal peptide" evidence="2">
    <location>
        <begin position="1"/>
        <end position="19"/>
    </location>
</feature>
<dbReference type="KEGG" id="ppsr:I6J18_07485"/>
<accession>A0A974S1P4</accession>
<dbReference type="Proteomes" id="UP000595254">
    <property type="component" value="Chromosome"/>
</dbReference>
<dbReference type="EMBL" id="CP068053">
    <property type="protein sequence ID" value="QQT01693.1"/>
    <property type="molecule type" value="Genomic_DNA"/>
</dbReference>
<dbReference type="AlphaFoldDB" id="A0A974S1P4"/>
<dbReference type="PROSITE" id="PS51257">
    <property type="entry name" value="PROKAR_LIPOPROTEIN"/>
    <property type="match status" value="1"/>
</dbReference>
<evidence type="ECO:0000313" key="3">
    <source>
        <dbReference type="EMBL" id="QQT01693.1"/>
    </source>
</evidence>
<dbReference type="RefSeq" id="WP_161629122.1">
    <property type="nucleotide sequence ID" value="NZ_CP068053.1"/>
</dbReference>
<evidence type="ECO:0000313" key="4">
    <source>
        <dbReference type="Proteomes" id="UP000595254"/>
    </source>
</evidence>
<gene>
    <name evidence="3" type="ORF">I6J18_07485</name>
</gene>
<feature type="chain" id="PRO_5038601767" evidence="2">
    <location>
        <begin position="20"/>
        <end position="217"/>
    </location>
</feature>
<dbReference type="SUPFAM" id="SSF140423">
    <property type="entry name" value="MW0975(SA0943)-like"/>
    <property type="match status" value="1"/>
</dbReference>
<organism evidence="3 4">
    <name type="scientific">Peribacillus psychrosaccharolyticus</name>
    <name type="common">Bacillus psychrosaccharolyticus</name>
    <dbReference type="NCBI Taxonomy" id="1407"/>
    <lineage>
        <taxon>Bacteria</taxon>
        <taxon>Bacillati</taxon>
        <taxon>Bacillota</taxon>
        <taxon>Bacilli</taxon>
        <taxon>Bacillales</taxon>
        <taxon>Bacillaceae</taxon>
        <taxon>Peribacillus</taxon>
    </lineage>
</organism>
<name>A0A974S1P4_PERPY</name>
<keyword evidence="4" id="KW-1185">Reference proteome</keyword>
<dbReference type="InterPro" id="IPR036785">
    <property type="entry name" value="YkyA-like_sf"/>
</dbReference>
<dbReference type="InterPro" id="IPR019454">
    <property type="entry name" value="Lipoprot_YkyA-like"/>
</dbReference>
<protein>
    <submittedName>
        <fullName evidence="3">YkyA family protein</fullName>
    </submittedName>
</protein>
<sequence length="217" mass="25342">MFRYGKIVLAFLMTMGVLAGCTGSAAPEEEIHTVLENAIQKESEFEKQQKPLVELENKEKELYEQITTLGMKEYDEIVKLSDEALASLDEREKLMEKERTSIKNSEKEFKKIDDHIEAIEEKQVKQEVQTLKGTMEKRYKNHEVLYTSYQTSLDYDRELYDLFKKEDLKMDELSAQIDKINSAYQAVIKANEEFNASTELYNKQKASFYKTAEIKTE</sequence>
<keyword evidence="2" id="KW-0732">Signal</keyword>